<protein>
    <submittedName>
        <fullName evidence="2">Uncharacterized protein</fullName>
    </submittedName>
</protein>
<keyword evidence="3" id="KW-1185">Reference proteome</keyword>
<feature type="transmembrane region" description="Helical" evidence="1">
    <location>
        <begin position="12"/>
        <end position="31"/>
    </location>
</feature>
<organism evidence="2 3">
    <name type="scientific">Hymenolepis diminuta</name>
    <name type="common">Rat tapeworm</name>
    <dbReference type="NCBI Taxonomy" id="6216"/>
    <lineage>
        <taxon>Eukaryota</taxon>
        <taxon>Metazoa</taxon>
        <taxon>Spiralia</taxon>
        <taxon>Lophotrochozoa</taxon>
        <taxon>Platyhelminthes</taxon>
        <taxon>Cestoda</taxon>
        <taxon>Eucestoda</taxon>
        <taxon>Cyclophyllidea</taxon>
        <taxon>Hymenolepididae</taxon>
        <taxon>Hymenolepis</taxon>
    </lineage>
</organism>
<keyword evidence="1" id="KW-0812">Transmembrane</keyword>
<name>A0A564Y0B5_HYMDI</name>
<evidence type="ECO:0000313" key="2">
    <source>
        <dbReference type="EMBL" id="VUZ40712.1"/>
    </source>
</evidence>
<reference evidence="2 3" key="1">
    <citation type="submission" date="2019-07" db="EMBL/GenBank/DDBJ databases">
        <authorList>
            <person name="Jastrzebski P J."/>
            <person name="Paukszto L."/>
            <person name="Jastrzebski P J."/>
        </authorList>
    </citation>
    <scope>NUCLEOTIDE SEQUENCE [LARGE SCALE GENOMIC DNA]</scope>
    <source>
        <strain evidence="2 3">WMS-il1</strain>
    </source>
</reference>
<proteinExistence type="predicted"/>
<evidence type="ECO:0000313" key="3">
    <source>
        <dbReference type="Proteomes" id="UP000321570"/>
    </source>
</evidence>
<accession>A0A564Y0B5</accession>
<dbReference type="EMBL" id="CABIJS010000042">
    <property type="protein sequence ID" value="VUZ40712.1"/>
    <property type="molecule type" value="Genomic_DNA"/>
</dbReference>
<keyword evidence="1" id="KW-0472">Membrane</keyword>
<evidence type="ECO:0000256" key="1">
    <source>
        <dbReference type="SAM" id="Phobius"/>
    </source>
</evidence>
<sequence>MSLLSPGSYSLAYSFSFIVYCTLSFCSTSQWSSMSYQVRIANFEEEKSDLVNEM</sequence>
<dbReference type="AlphaFoldDB" id="A0A564Y0B5"/>
<dbReference type="Proteomes" id="UP000321570">
    <property type="component" value="Unassembled WGS sequence"/>
</dbReference>
<gene>
    <name evidence="2" type="ORF">WMSIL1_LOCUS1714</name>
</gene>
<keyword evidence="1" id="KW-1133">Transmembrane helix</keyword>